<evidence type="ECO:0000313" key="2">
    <source>
        <dbReference type="Proteomes" id="UP000199682"/>
    </source>
</evidence>
<name>A0A1G9KUX6_9PSEU</name>
<accession>A0A1G9KUX6</accession>
<dbReference type="EMBL" id="FNET01000011">
    <property type="protein sequence ID" value="SDL53297.1"/>
    <property type="molecule type" value="Genomic_DNA"/>
</dbReference>
<organism evidence="1 2">
    <name type="scientific">Lentzea albidocapillata subsp. violacea</name>
    <dbReference type="NCBI Taxonomy" id="128104"/>
    <lineage>
        <taxon>Bacteria</taxon>
        <taxon>Bacillati</taxon>
        <taxon>Actinomycetota</taxon>
        <taxon>Actinomycetes</taxon>
        <taxon>Pseudonocardiales</taxon>
        <taxon>Pseudonocardiaceae</taxon>
        <taxon>Lentzea</taxon>
    </lineage>
</organism>
<reference evidence="2" key="1">
    <citation type="submission" date="2016-10" db="EMBL/GenBank/DDBJ databases">
        <authorList>
            <person name="Varghese N."/>
            <person name="Submissions S."/>
        </authorList>
    </citation>
    <scope>NUCLEOTIDE SEQUENCE [LARGE SCALE GENOMIC DNA]</scope>
    <source>
        <strain evidence="2">DSM 44796</strain>
    </source>
</reference>
<protein>
    <submittedName>
        <fullName evidence="1">Uncharacterized protein</fullName>
    </submittedName>
</protein>
<evidence type="ECO:0000313" key="1">
    <source>
        <dbReference type="EMBL" id="SDL53297.1"/>
    </source>
</evidence>
<sequence length="48" mass="5455">MFGTFEPPDRLDAICRLCLCAWSTDTMPMDLLERLVVHISAGNFRRVG</sequence>
<dbReference type="Proteomes" id="UP000199682">
    <property type="component" value="Unassembled WGS sequence"/>
</dbReference>
<dbReference type="AlphaFoldDB" id="A0A1G9KUX6"/>
<proteinExistence type="predicted"/>
<dbReference type="RefSeq" id="WP_176929774.1">
    <property type="nucleotide sequence ID" value="NZ_FNET01000011.1"/>
</dbReference>
<gene>
    <name evidence="1" type="ORF">SAMN04488074_111244</name>
</gene>